<dbReference type="SUPFAM" id="SSF49401">
    <property type="entry name" value="Bacterial adhesins"/>
    <property type="match status" value="1"/>
</dbReference>
<dbReference type="GO" id="GO:0007155">
    <property type="term" value="P:cell adhesion"/>
    <property type="evidence" value="ECO:0007669"/>
    <property type="project" value="InterPro"/>
</dbReference>
<evidence type="ECO:0008006" key="3">
    <source>
        <dbReference type="Google" id="ProtNLM"/>
    </source>
</evidence>
<accession>A0A5Y3MWP6</accession>
<keyword evidence="1" id="KW-0732">Signal</keyword>
<dbReference type="EMBL" id="AAIVAV010000030">
    <property type="protein sequence ID" value="ECI4011703.1"/>
    <property type="molecule type" value="Genomic_DNA"/>
</dbReference>
<dbReference type="Proteomes" id="UP000839598">
    <property type="component" value="Unassembled WGS sequence"/>
</dbReference>
<sequence>MKLSKYVLIMAGLMTSAGAMAAGTLVTNGSGQVTINGTITNATCDVSLSAKSVSFNFNKPVISAADADAQLGVQPIDVSIKSCANTPVNLTVSATTPDASDPHSGLFGTGDDEHALRYQVGLANNPAVSGGDTSVSGYHIVNLNGDADATPLVIKSAQDDFSVQLATIVKRNGNTSVTNLGGADGQISDTYTYNFTYN</sequence>
<dbReference type="GO" id="GO:0009289">
    <property type="term" value="C:pilus"/>
    <property type="evidence" value="ECO:0007669"/>
    <property type="project" value="InterPro"/>
</dbReference>
<feature type="signal peptide" evidence="1">
    <location>
        <begin position="1"/>
        <end position="21"/>
    </location>
</feature>
<proteinExistence type="predicted"/>
<dbReference type="InterPro" id="IPR008966">
    <property type="entry name" value="Adhesion_dom_sf"/>
</dbReference>
<evidence type="ECO:0000256" key="1">
    <source>
        <dbReference type="SAM" id="SignalP"/>
    </source>
</evidence>
<feature type="chain" id="PRO_5024885362" description="Type 1 fimbrial protein" evidence="1">
    <location>
        <begin position="22"/>
        <end position="198"/>
    </location>
</feature>
<gene>
    <name evidence="2" type="ORF">DN310_20860</name>
</gene>
<dbReference type="Gene3D" id="2.60.40.1090">
    <property type="entry name" value="Fimbrial-type adhesion domain"/>
    <property type="match status" value="1"/>
</dbReference>
<comment type="caution">
    <text evidence="2">The sequence shown here is derived from an EMBL/GenBank/DDBJ whole genome shotgun (WGS) entry which is preliminary data.</text>
</comment>
<evidence type="ECO:0000313" key="2">
    <source>
        <dbReference type="EMBL" id="ECI4011703.1"/>
    </source>
</evidence>
<dbReference type="AlphaFoldDB" id="A0A5Y3MWP6"/>
<dbReference type="InterPro" id="IPR036937">
    <property type="entry name" value="Adhesion_dom_fimbrial_sf"/>
</dbReference>
<name>A0A5Y3MWP6_SALER</name>
<reference evidence="2" key="1">
    <citation type="submission" date="2018-06" db="EMBL/GenBank/DDBJ databases">
        <authorList>
            <person name="Ashton P.M."/>
            <person name="Dallman T."/>
            <person name="Nair S."/>
            <person name="De Pinna E."/>
            <person name="Peters T."/>
            <person name="Grant K."/>
        </authorList>
    </citation>
    <scope>NUCLEOTIDE SEQUENCE [LARGE SCALE GENOMIC DNA]</scope>
    <source>
        <strain evidence="2">275803</strain>
    </source>
</reference>
<protein>
    <recommendedName>
        <fullName evidence="3">Type 1 fimbrial protein</fullName>
    </recommendedName>
</protein>
<organism evidence="2">
    <name type="scientific">Salmonella enterica subsp. salamae</name>
    <dbReference type="NCBI Taxonomy" id="59202"/>
    <lineage>
        <taxon>Bacteria</taxon>
        <taxon>Pseudomonadati</taxon>
        <taxon>Pseudomonadota</taxon>
        <taxon>Gammaproteobacteria</taxon>
        <taxon>Enterobacterales</taxon>
        <taxon>Enterobacteriaceae</taxon>
        <taxon>Salmonella</taxon>
    </lineage>
</organism>